<dbReference type="EMBL" id="JAUCMV010000002">
    <property type="protein sequence ID" value="KAK0418122.1"/>
    <property type="molecule type" value="Genomic_DNA"/>
</dbReference>
<organism evidence="1 2">
    <name type="scientific">Steinernema hermaphroditum</name>
    <dbReference type="NCBI Taxonomy" id="289476"/>
    <lineage>
        <taxon>Eukaryota</taxon>
        <taxon>Metazoa</taxon>
        <taxon>Ecdysozoa</taxon>
        <taxon>Nematoda</taxon>
        <taxon>Chromadorea</taxon>
        <taxon>Rhabditida</taxon>
        <taxon>Tylenchina</taxon>
        <taxon>Panagrolaimomorpha</taxon>
        <taxon>Strongyloidoidea</taxon>
        <taxon>Steinernematidae</taxon>
        <taxon>Steinernema</taxon>
    </lineage>
</organism>
<gene>
    <name evidence="1" type="ORF">QR680_013383</name>
</gene>
<accession>A0AA39I7Z3</accession>
<evidence type="ECO:0000313" key="2">
    <source>
        <dbReference type="Proteomes" id="UP001175271"/>
    </source>
</evidence>
<evidence type="ECO:0000313" key="1">
    <source>
        <dbReference type="EMBL" id="KAK0418122.1"/>
    </source>
</evidence>
<sequence>MTFGFSGCVARLKTFTGKSEADCGIPSSSSFSEACSDILAGLTQGNEVHYDEAFSDCIQCCAVEAVRMSFTVLEFKEQLTPFEGALTDALVKAYEKHAPAIRSHMETIGWRPLDVEGLNWRLMKVAQGKTNGESSEIRAEITFQTDDGGALRLLCNRDELFDFQWKVNEARNLVSKLPK</sequence>
<evidence type="ECO:0008006" key="3">
    <source>
        <dbReference type="Google" id="ProtNLM"/>
    </source>
</evidence>
<reference evidence="1" key="1">
    <citation type="submission" date="2023-06" db="EMBL/GenBank/DDBJ databases">
        <title>Genomic analysis of the entomopathogenic nematode Steinernema hermaphroditum.</title>
        <authorList>
            <person name="Schwarz E.M."/>
            <person name="Heppert J.K."/>
            <person name="Baniya A."/>
            <person name="Schwartz H.T."/>
            <person name="Tan C.-H."/>
            <person name="Antoshechkin I."/>
            <person name="Sternberg P.W."/>
            <person name="Goodrich-Blair H."/>
            <person name="Dillman A.R."/>
        </authorList>
    </citation>
    <scope>NUCLEOTIDE SEQUENCE</scope>
    <source>
        <strain evidence="1">PS9179</strain>
        <tissue evidence="1">Whole animal</tissue>
    </source>
</reference>
<keyword evidence="2" id="KW-1185">Reference proteome</keyword>
<comment type="caution">
    <text evidence="1">The sequence shown here is derived from an EMBL/GenBank/DDBJ whole genome shotgun (WGS) entry which is preliminary data.</text>
</comment>
<dbReference type="Proteomes" id="UP001175271">
    <property type="component" value="Unassembled WGS sequence"/>
</dbReference>
<protein>
    <recommendedName>
        <fullName evidence="3">COMM domain-containing protein</fullName>
    </recommendedName>
</protein>
<proteinExistence type="predicted"/>
<dbReference type="AlphaFoldDB" id="A0AA39I7Z3"/>
<name>A0AA39I7Z3_9BILA</name>